<accession>A0A2J6R8T1</accession>
<dbReference type="Proteomes" id="UP000235786">
    <property type="component" value="Unassembled WGS sequence"/>
</dbReference>
<name>A0A2J6R8T1_HYAVF</name>
<dbReference type="OrthoDB" id="9978173at2759"/>
<dbReference type="AlphaFoldDB" id="A0A2J6R8T1"/>
<dbReference type="PANTHER" id="PTHR31252:SF11">
    <property type="entry name" value="DUF4419 DOMAIN-CONTAINING PROTEIN"/>
    <property type="match status" value="1"/>
</dbReference>
<organism evidence="1 2">
    <name type="scientific">Hyaloscypha variabilis (strain UAMH 11265 / GT02V1 / F)</name>
    <name type="common">Meliniomyces variabilis</name>
    <dbReference type="NCBI Taxonomy" id="1149755"/>
    <lineage>
        <taxon>Eukaryota</taxon>
        <taxon>Fungi</taxon>
        <taxon>Dikarya</taxon>
        <taxon>Ascomycota</taxon>
        <taxon>Pezizomycotina</taxon>
        <taxon>Leotiomycetes</taxon>
        <taxon>Helotiales</taxon>
        <taxon>Hyaloscyphaceae</taxon>
        <taxon>Hyaloscypha</taxon>
        <taxon>Hyaloscypha variabilis</taxon>
    </lineage>
</organism>
<sequence length="151" mass="17020">MAYAILRHWILPHFTTTTKIDKTVAGILMVSNFKKSLSYRSELKCGLPSVTLLGEKMDWLRLWAKATELATFGPEGKMWFELLSPVLARFIDSFDAPHAPETIEFWQKIVHQSGGGSGPTYLSVSHLRHSKASNPCDLTHEGLDYRILFLG</sequence>
<protein>
    <submittedName>
        <fullName evidence="1">Uncharacterized protein</fullName>
    </submittedName>
</protein>
<gene>
    <name evidence="1" type="ORF">L207DRAFT_517041</name>
</gene>
<dbReference type="Pfam" id="PF14388">
    <property type="entry name" value="DUF4419"/>
    <property type="match status" value="1"/>
</dbReference>
<evidence type="ECO:0000313" key="1">
    <source>
        <dbReference type="EMBL" id="PMD34917.1"/>
    </source>
</evidence>
<reference evidence="1 2" key="1">
    <citation type="submission" date="2016-04" db="EMBL/GenBank/DDBJ databases">
        <title>A degradative enzymes factory behind the ericoid mycorrhizal symbiosis.</title>
        <authorList>
            <consortium name="DOE Joint Genome Institute"/>
            <person name="Martino E."/>
            <person name="Morin E."/>
            <person name="Grelet G."/>
            <person name="Kuo A."/>
            <person name="Kohler A."/>
            <person name="Daghino S."/>
            <person name="Barry K."/>
            <person name="Choi C."/>
            <person name="Cichocki N."/>
            <person name="Clum A."/>
            <person name="Copeland A."/>
            <person name="Hainaut M."/>
            <person name="Haridas S."/>
            <person name="Labutti K."/>
            <person name="Lindquist E."/>
            <person name="Lipzen A."/>
            <person name="Khouja H.-R."/>
            <person name="Murat C."/>
            <person name="Ohm R."/>
            <person name="Olson A."/>
            <person name="Spatafora J."/>
            <person name="Veneault-Fourrey C."/>
            <person name="Henrissat B."/>
            <person name="Grigoriev I."/>
            <person name="Martin F."/>
            <person name="Perotto S."/>
        </authorList>
    </citation>
    <scope>NUCLEOTIDE SEQUENCE [LARGE SCALE GENOMIC DNA]</scope>
    <source>
        <strain evidence="1 2">F</strain>
    </source>
</reference>
<evidence type="ECO:0000313" key="2">
    <source>
        <dbReference type="Proteomes" id="UP000235786"/>
    </source>
</evidence>
<dbReference type="EMBL" id="KZ613953">
    <property type="protein sequence ID" value="PMD34917.1"/>
    <property type="molecule type" value="Genomic_DNA"/>
</dbReference>
<dbReference type="InterPro" id="IPR025533">
    <property type="entry name" value="DUF4419"/>
</dbReference>
<dbReference type="PANTHER" id="PTHR31252">
    <property type="entry name" value="DUF4419 DOMAIN-CONTAINING PROTEIN"/>
    <property type="match status" value="1"/>
</dbReference>
<keyword evidence="2" id="KW-1185">Reference proteome</keyword>
<proteinExistence type="predicted"/>